<evidence type="ECO:0000256" key="2">
    <source>
        <dbReference type="SAM" id="MobiDB-lite"/>
    </source>
</evidence>
<feature type="signal peptide" evidence="3">
    <location>
        <begin position="1"/>
        <end position="35"/>
    </location>
</feature>
<keyword evidence="1" id="KW-1015">Disulfide bond</keyword>
<dbReference type="SMART" id="SM00202">
    <property type="entry name" value="SR"/>
    <property type="match status" value="1"/>
</dbReference>
<dbReference type="EMBL" id="CYKH01000080">
    <property type="protein sequence ID" value="CUE69915.1"/>
    <property type="molecule type" value="Genomic_DNA"/>
</dbReference>
<evidence type="ECO:0000256" key="1">
    <source>
        <dbReference type="ARBA" id="ARBA00023157"/>
    </source>
</evidence>
<organism evidence="5 6">
    <name type="scientific">Bodo saltans</name>
    <name type="common">Flagellated protozoan</name>
    <dbReference type="NCBI Taxonomy" id="75058"/>
    <lineage>
        <taxon>Eukaryota</taxon>
        <taxon>Discoba</taxon>
        <taxon>Euglenozoa</taxon>
        <taxon>Kinetoplastea</taxon>
        <taxon>Metakinetoplastina</taxon>
        <taxon>Eubodonida</taxon>
        <taxon>Bodonidae</taxon>
        <taxon>Bodo</taxon>
    </lineage>
</organism>
<feature type="domain" description="SRCR" evidence="4">
    <location>
        <begin position="522"/>
        <end position="613"/>
    </location>
</feature>
<feature type="chain" id="PRO_5006621313" description="SRCR domain-containing protein" evidence="3">
    <location>
        <begin position="36"/>
        <end position="757"/>
    </location>
</feature>
<name>A0A0S4IL90_BODSA</name>
<feature type="region of interest" description="Disordered" evidence="2">
    <location>
        <begin position="355"/>
        <end position="439"/>
    </location>
</feature>
<evidence type="ECO:0000256" key="3">
    <source>
        <dbReference type="SAM" id="SignalP"/>
    </source>
</evidence>
<dbReference type="InterPro" id="IPR036772">
    <property type="entry name" value="SRCR-like_dom_sf"/>
</dbReference>
<sequence length="757" mass="80227">MNLHPSYIRHHFVSVLRRICINLFMLVMLAEMSPGSIVVPDPLYHSVEIVEQLHGLVLVRATRETNKGVVCVAHNDTQCTDVARLLCASGNGECVHPHQAHLDEQFYAALHTVDCSHVPNFLGGCVATVSFTATGCPMHQEVLRVNCTREVAHRGGIGTLGVSGSDIIVVFRNSTSVNAIARNLAVTLSVSLNRFSLVQFHQYAAFYYAQLTFTEVGSVQRKFAGLDDSSGDLFTTTEAEPTEPITTSDDTDTGSGGVGVTTDAPFTNGTSAEANANNTTALSTSTEIPTTTTMAEETTDKPTDPSVLTTTTELMIPTSTTVAPATSTANPTTFSSLTTTAMPTDNVPVTTTVAPNPTATTEELTSGPPLTLSATSTTSVTTSSTVPTTASPHQSTTMPTFPDTTSPSTTTSPTSQHTTLVPTTTTSSPPPSTSPPHQTNDALYADALLQLLAVLPQSVLLNFGIFELRFGDGVSRCDQDDRMLAAGNSTLQCLEGPAAVNATYPPWFATKLSIAAGGGGGGGSGVLGTVCGDGWSDDHATLACKSVVLPPDSSIQYPRGFIIRMFDDSRENQWPILAFSTQTTNRTSIVQLSGCLSKQNNCTHSDDSGVLCSQSPYRNHLDSLRFFMAVEADAPPIMTSLPLLIPSALGRINATTIPTTNPNTPFGPLRFLNATNITLMAMEFTSTCDDAAPSRSELEAMLLHVNLDGLNFLRIVDINISEHTLAHPDCPKSSSMTRTSSPSFDTESAPPLTHSVT</sequence>
<evidence type="ECO:0000259" key="4">
    <source>
        <dbReference type="PROSITE" id="PS50287"/>
    </source>
</evidence>
<keyword evidence="6" id="KW-1185">Reference proteome</keyword>
<dbReference type="SUPFAM" id="SSF56487">
    <property type="entry name" value="SRCR-like"/>
    <property type="match status" value="1"/>
</dbReference>
<accession>A0A0S4IL90</accession>
<feature type="region of interest" description="Disordered" evidence="2">
    <location>
        <begin position="727"/>
        <end position="757"/>
    </location>
</feature>
<feature type="compositionally biased region" description="Low complexity" evidence="2">
    <location>
        <begin position="260"/>
        <end position="296"/>
    </location>
</feature>
<gene>
    <name evidence="5" type="ORF">BSAL_52210</name>
</gene>
<dbReference type="InterPro" id="IPR001190">
    <property type="entry name" value="SRCR"/>
</dbReference>
<dbReference type="AlphaFoldDB" id="A0A0S4IL90"/>
<dbReference type="Proteomes" id="UP000051952">
    <property type="component" value="Unassembled WGS sequence"/>
</dbReference>
<dbReference type="Gene3D" id="3.10.250.10">
    <property type="entry name" value="SRCR-like domain"/>
    <property type="match status" value="1"/>
</dbReference>
<feature type="compositionally biased region" description="Low complexity" evidence="2">
    <location>
        <begin position="235"/>
        <end position="248"/>
    </location>
</feature>
<reference evidence="6" key="1">
    <citation type="submission" date="2015-09" db="EMBL/GenBank/DDBJ databases">
        <authorList>
            <consortium name="Pathogen Informatics"/>
        </authorList>
    </citation>
    <scope>NUCLEOTIDE SEQUENCE [LARGE SCALE GENOMIC DNA]</scope>
    <source>
        <strain evidence="6">Lake Konstanz</strain>
    </source>
</reference>
<feature type="non-terminal residue" evidence="5">
    <location>
        <position position="757"/>
    </location>
</feature>
<dbReference type="PROSITE" id="PS50287">
    <property type="entry name" value="SRCR_2"/>
    <property type="match status" value="1"/>
</dbReference>
<evidence type="ECO:0000313" key="6">
    <source>
        <dbReference type="Proteomes" id="UP000051952"/>
    </source>
</evidence>
<proteinExistence type="predicted"/>
<feature type="region of interest" description="Disordered" evidence="2">
    <location>
        <begin position="230"/>
        <end position="307"/>
    </location>
</feature>
<feature type="compositionally biased region" description="Low complexity" evidence="2">
    <location>
        <begin position="355"/>
        <end position="427"/>
    </location>
</feature>
<dbReference type="GO" id="GO:0016020">
    <property type="term" value="C:membrane"/>
    <property type="evidence" value="ECO:0007669"/>
    <property type="project" value="InterPro"/>
</dbReference>
<feature type="compositionally biased region" description="Low complexity" evidence="2">
    <location>
        <begin position="733"/>
        <end position="743"/>
    </location>
</feature>
<dbReference type="VEuPathDB" id="TriTrypDB:BSAL_52210"/>
<protein>
    <recommendedName>
        <fullName evidence="4">SRCR domain-containing protein</fullName>
    </recommendedName>
</protein>
<keyword evidence="3" id="KW-0732">Signal</keyword>
<evidence type="ECO:0000313" key="5">
    <source>
        <dbReference type="EMBL" id="CUE69915.1"/>
    </source>
</evidence>